<evidence type="ECO:0000259" key="1">
    <source>
        <dbReference type="SMART" id="SM00563"/>
    </source>
</evidence>
<dbReference type="InterPro" id="IPR002123">
    <property type="entry name" value="Plipid/glycerol_acylTrfase"/>
</dbReference>
<proteinExistence type="predicted"/>
<dbReference type="GO" id="GO:0004366">
    <property type="term" value="F:glycerol-3-phosphate O-acyltransferase activity"/>
    <property type="evidence" value="ECO:0007669"/>
    <property type="project" value="TreeGrafter"/>
</dbReference>
<gene>
    <name evidence="2" type="ORF">DSM107003_01090</name>
</gene>
<dbReference type="Proteomes" id="UP000276103">
    <property type="component" value="Unassembled WGS sequence"/>
</dbReference>
<keyword evidence="2" id="KW-0012">Acyltransferase</keyword>
<reference evidence="2 3" key="1">
    <citation type="journal article" date="2019" name="Genome Biol. Evol.">
        <title>Day and night: Metabolic profiles and evolutionary relationships of six axenic non-marine cyanobacteria.</title>
        <authorList>
            <person name="Will S.E."/>
            <person name="Henke P."/>
            <person name="Boedeker C."/>
            <person name="Huang S."/>
            <person name="Brinkmann H."/>
            <person name="Rohde M."/>
            <person name="Jarek M."/>
            <person name="Friedl T."/>
            <person name="Seufert S."/>
            <person name="Schumacher M."/>
            <person name="Overmann J."/>
            <person name="Neumann-Schaal M."/>
            <person name="Petersen J."/>
        </authorList>
    </citation>
    <scope>NUCLEOTIDE SEQUENCE [LARGE SCALE GENOMIC DNA]</scope>
    <source>
        <strain evidence="2 3">SAG 1403-4b</strain>
    </source>
</reference>
<evidence type="ECO:0000313" key="3">
    <source>
        <dbReference type="Proteomes" id="UP000276103"/>
    </source>
</evidence>
<dbReference type="SMART" id="SM00563">
    <property type="entry name" value="PlsC"/>
    <property type="match status" value="1"/>
</dbReference>
<comment type="caution">
    <text evidence="2">The sequence shown here is derived from an EMBL/GenBank/DDBJ whole genome shotgun (WGS) entry which is preliminary data.</text>
</comment>
<name>A0A3S1CAY8_ANAVA</name>
<keyword evidence="2" id="KW-0808">Transferase</keyword>
<dbReference type="EMBL" id="RSCM01000001">
    <property type="protein sequence ID" value="RUS99525.1"/>
    <property type="molecule type" value="Genomic_DNA"/>
</dbReference>
<dbReference type="PANTHER" id="PTHR31605:SF0">
    <property type="entry name" value="GLYCEROL-3-PHOSPHATE O-ACYLTRANSFERASE 1"/>
    <property type="match status" value="1"/>
</dbReference>
<dbReference type="SUPFAM" id="SSF69593">
    <property type="entry name" value="Glycerol-3-phosphate (1)-acyltransferase"/>
    <property type="match status" value="1"/>
</dbReference>
<feature type="domain" description="Phospholipid/glycerol acyltransferase" evidence="1">
    <location>
        <begin position="69"/>
        <end position="192"/>
    </location>
</feature>
<dbReference type="AlphaFoldDB" id="A0A3S1CAY8"/>
<dbReference type="PANTHER" id="PTHR31605">
    <property type="entry name" value="GLYCEROL-3-PHOSPHATE O-ACYLTRANSFERASE 1"/>
    <property type="match status" value="1"/>
</dbReference>
<evidence type="ECO:0000313" key="2">
    <source>
        <dbReference type="EMBL" id="RUS99525.1"/>
    </source>
</evidence>
<dbReference type="GO" id="GO:0016287">
    <property type="term" value="F:glycerone-phosphate O-acyltransferase activity"/>
    <property type="evidence" value="ECO:0007669"/>
    <property type="project" value="TreeGrafter"/>
</dbReference>
<dbReference type="GO" id="GO:0008654">
    <property type="term" value="P:phospholipid biosynthetic process"/>
    <property type="evidence" value="ECO:0007669"/>
    <property type="project" value="TreeGrafter"/>
</dbReference>
<dbReference type="Pfam" id="PF01553">
    <property type="entry name" value="Acyltransferase"/>
    <property type="match status" value="1"/>
</dbReference>
<accession>A0A3S1CAY8</accession>
<keyword evidence="3" id="KW-1185">Reference proteome</keyword>
<organism evidence="2 3">
    <name type="scientific">Trichormus variabilis SAG 1403-4b</name>
    <dbReference type="NCBI Taxonomy" id="447716"/>
    <lineage>
        <taxon>Bacteria</taxon>
        <taxon>Bacillati</taxon>
        <taxon>Cyanobacteriota</taxon>
        <taxon>Cyanophyceae</taxon>
        <taxon>Nostocales</taxon>
        <taxon>Nostocaceae</taxon>
        <taxon>Trichormus</taxon>
    </lineage>
</organism>
<sequence length="256" mass="28261">MMEIYSDSHTSQSQLTNTPVNHQVVSSTSRVSPWLTPLAYCLGRNVVLPLFFGHINVTGQENIPKHGPIILAPTHRSRWDSLLLPYATGRCVTGRDMRFMTTSTECQGIQGWFVLRMGGFPVDIQRPAIATLRHAVELMAEGEILVIFPEGGIYRDHKVQPLKSGTARLALSAESSHPGLGVKIIPVGINYSQPYPNWGTDVNLHIGEPIQVTDYMNGSLKKGAKRLTADLTNKLQQLTHEQSEISCSSFVEITNS</sequence>
<protein>
    <submittedName>
        <fullName evidence="2">Acyltransferase</fullName>
    </submittedName>
</protein>
<dbReference type="InterPro" id="IPR052744">
    <property type="entry name" value="GPAT/DAPAT"/>
</dbReference>